<evidence type="ECO:0000256" key="1">
    <source>
        <dbReference type="SAM" id="MobiDB-lite"/>
    </source>
</evidence>
<dbReference type="AlphaFoldDB" id="A0A939BFQ1"/>
<proteinExistence type="predicted"/>
<gene>
    <name evidence="4" type="ORF">H6A12_12000</name>
</gene>
<sequence length="422" mass="45381">MRREKPPGRQKGARLFSMLLAVCLMIAALPLSVSAAGEYVPGNPRWSGYQNQVQWDRPAGAASGDSFEYEAQLLLGDDVVESKAVEIDTYLFFTNDVVTRPQEEYTIRVRARWIMIVGDPDGQYMVADVGEWGPWATKAGSGGGEAEPPHEHSYTQKHDAAQHWQACSCGDKKDAADHSFGAWTADGNTESRTCTVCGYAETRDAAQTSATGETTDNGQDSGGEGIAELTDENTGVSVSLSEAVPEGVELYAGVMEAESLLEEKPELKEELDGLLSVYEISIRQNGEPVEIKDSAMTVRIPMNSHLEGYAHYQAVRVDGEPERIEAKAEDGSLVFEAGGPGRYAVLGSDTPFSVSAIIQPDPLPGDEKDGNAVYIVLLAAIPAAVLLALLLVFLYRKKRKAQDNPPAGGKDPSEPDGGNTKN</sequence>
<evidence type="ECO:0000313" key="4">
    <source>
        <dbReference type="EMBL" id="MBM6921868.1"/>
    </source>
</evidence>
<keyword evidence="5" id="KW-1185">Reference proteome</keyword>
<accession>A0A939BFQ1</accession>
<keyword evidence="2" id="KW-1133">Transmembrane helix</keyword>
<feature type="region of interest" description="Disordered" evidence="1">
    <location>
        <begin position="400"/>
        <end position="422"/>
    </location>
</feature>
<evidence type="ECO:0000256" key="2">
    <source>
        <dbReference type="SAM" id="Phobius"/>
    </source>
</evidence>
<name>A0A939BFQ1_9FIRM</name>
<feature type="signal peptide" evidence="3">
    <location>
        <begin position="1"/>
        <end position="35"/>
    </location>
</feature>
<feature type="region of interest" description="Disordered" evidence="1">
    <location>
        <begin position="138"/>
        <end position="157"/>
    </location>
</feature>
<reference evidence="4" key="1">
    <citation type="submission" date="2020-08" db="EMBL/GenBank/DDBJ databases">
        <authorList>
            <person name="Cejkova D."/>
            <person name="Kubasova T."/>
            <person name="Jahodarova E."/>
            <person name="Rychlik I."/>
        </authorList>
    </citation>
    <scope>NUCLEOTIDE SEQUENCE</scope>
    <source>
        <strain evidence="4">An559</strain>
    </source>
</reference>
<keyword evidence="2" id="KW-0472">Membrane</keyword>
<keyword evidence="3" id="KW-0732">Signal</keyword>
<feature type="chain" id="PRO_5037036403" evidence="3">
    <location>
        <begin position="36"/>
        <end position="422"/>
    </location>
</feature>
<dbReference type="RefSeq" id="WP_204448188.1">
    <property type="nucleotide sequence ID" value="NZ_JACJKY010000029.1"/>
</dbReference>
<reference evidence="4" key="2">
    <citation type="journal article" date="2021" name="Sci. Rep.">
        <title>The distribution of antibiotic resistance genes in chicken gut microbiota commensals.</title>
        <authorList>
            <person name="Juricova H."/>
            <person name="Matiasovicova J."/>
            <person name="Kubasova T."/>
            <person name="Cejkova D."/>
            <person name="Rychlik I."/>
        </authorList>
    </citation>
    <scope>NUCLEOTIDE SEQUENCE</scope>
    <source>
        <strain evidence="4">An559</strain>
    </source>
</reference>
<comment type="caution">
    <text evidence="4">The sequence shown here is derived from an EMBL/GenBank/DDBJ whole genome shotgun (WGS) entry which is preliminary data.</text>
</comment>
<evidence type="ECO:0000313" key="5">
    <source>
        <dbReference type="Proteomes" id="UP000774750"/>
    </source>
</evidence>
<dbReference type="EMBL" id="JACJKY010000029">
    <property type="protein sequence ID" value="MBM6921868.1"/>
    <property type="molecule type" value="Genomic_DNA"/>
</dbReference>
<dbReference type="Proteomes" id="UP000774750">
    <property type="component" value="Unassembled WGS sequence"/>
</dbReference>
<evidence type="ECO:0000256" key="3">
    <source>
        <dbReference type="SAM" id="SignalP"/>
    </source>
</evidence>
<feature type="transmembrane region" description="Helical" evidence="2">
    <location>
        <begin position="372"/>
        <end position="395"/>
    </location>
</feature>
<keyword evidence="2" id="KW-0812">Transmembrane</keyword>
<organism evidence="4 5">
    <name type="scientific">Merdimmobilis hominis</name>
    <dbReference type="NCBI Taxonomy" id="2897707"/>
    <lineage>
        <taxon>Bacteria</taxon>
        <taxon>Bacillati</taxon>
        <taxon>Bacillota</taxon>
        <taxon>Clostridia</taxon>
        <taxon>Eubacteriales</taxon>
        <taxon>Oscillospiraceae</taxon>
        <taxon>Merdimmobilis</taxon>
    </lineage>
</organism>
<feature type="compositionally biased region" description="Polar residues" evidence="1">
    <location>
        <begin position="206"/>
        <end position="219"/>
    </location>
</feature>
<feature type="compositionally biased region" description="Basic and acidic residues" evidence="1">
    <location>
        <begin position="147"/>
        <end position="157"/>
    </location>
</feature>
<feature type="region of interest" description="Disordered" evidence="1">
    <location>
        <begin position="206"/>
        <end position="234"/>
    </location>
</feature>
<protein>
    <submittedName>
        <fullName evidence="4">Uncharacterized protein</fullName>
    </submittedName>
</protein>